<dbReference type="AlphaFoldDB" id="A0A366H164"/>
<evidence type="ECO:0000313" key="2">
    <source>
        <dbReference type="EMBL" id="RBP34103.1"/>
    </source>
</evidence>
<feature type="transmembrane region" description="Helical" evidence="1">
    <location>
        <begin position="7"/>
        <end position="34"/>
    </location>
</feature>
<accession>A0A366H164</accession>
<comment type="caution">
    <text evidence="2">The sequence shown here is derived from an EMBL/GenBank/DDBJ whole genome shotgun (WGS) entry which is preliminary data.</text>
</comment>
<dbReference type="RefSeq" id="WP_113935290.1">
    <property type="nucleotide sequence ID" value="NZ_JACCEU010000019.1"/>
</dbReference>
<name>A0A366H164_9BURK</name>
<keyword evidence="1" id="KW-0812">Transmembrane</keyword>
<evidence type="ECO:0000256" key="1">
    <source>
        <dbReference type="SAM" id="Phobius"/>
    </source>
</evidence>
<reference evidence="2 3" key="1">
    <citation type="submission" date="2018-06" db="EMBL/GenBank/DDBJ databases">
        <title>Genomic Encyclopedia of Type Strains, Phase IV (KMG-IV): sequencing the most valuable type-strain genomes for metagenomic binning, comparative biology and taxonomic classification.</title>
        <authorList>
            <person name="Goeker M."/>
        </authorList>
    </citation>
    <scope>NUCLEOTIDE SEQUENCE [LARGE SCALE GENOMIC DNA]</scope>
    <source>
        <strain evidence="2 3">DSM 25520</strain>
    </source>
</reference>
<dbReference type="Proteomes" id="UP000253628">
    <property type="component" value="Unassembled WGS sequence"/>
</dbReference>
<evidence type="ECO:0000313" key="3">
    <source>
        <dbReference type="Proteomes" id="UP000253628"/>
    </source>
</evidence>
<proteinExistence type="predicted"/>
<keyword evidence="1" id="KW-1133">Transmembrane helix</keyword>
<keyword evidence="3" id="KW-1185">Reference proteome</keyword>
<feature type="transmembrane region" description="Helical" evidence="1">
    <location>
        <begin position="54"/>
        <end position="72"/>
    </location>
</feature>
<keyword evidence="1" id="KW-0472">Membrane</keyword>
<organism evidence="2 3">
    <name type="scientific">Eoetvoesiella caeni</name>
    <dbReference type="NCBI Taxonomy" id="645616"/>
    <lineage>
        <taxon>Bacteria</taxon>
        <taxon>Pseudomonadati</taxon>
        <taxon>Pseudomonadota</taxon>
        <taxon>Betaproteobacteria</taxon>
        <taxon>Burkholderiales</taxon>
        <taxon>Alcaligenaceae</taxon>
        <taxon>Eoetvoesiella</taxon>
    </lineage>
</organism>
<protein>
    <submittedName>
        <fullName evidence="2">Uncharacterized protein</fullName>
    </submittedName>
</protein>
<gene>
    <name evidence="2" type="ORF">DFR37_1246</name>
</gene>
<dbReference type="EMBL" id="QNRQ01000024">
    <property type="protein sequence ID" value="RBP34103.1"/>
    <property type="molecule type" value="Genomic_DNA"/>
</dbReference>
<sequence length="84" mass="8876">MAIILAFIAFLIVIFAIIAAGFTIALFIAVAGVSVLAFGVGGGVAMLISGNNDTIAPVGFLAVALFWIVWTYRNNKKIDDDRSK</sequence>